<sequence length="76" mass="8949">MGGVMKNFGAEYGLLVSWSGFKSSIINETAKQFFEIRLWTHKEISEEFLRYYDQMDDEIKELIPLKKIWVVNGNDN</sequence>
<dbReference type="EMBL" id="JACSNR010000006">
    <property type="protein sequence ID" value="MBM6923407.1"/>
    <property type="molecule type" value="Genomic_DNA"/>
</dbReference>
<accession>A0ABS2GLP6</accession>
<keyword evidence="2" id="KW-1185">Reference proteome</keyword>
<evidence type="ECO:0000313" key="2">
    <source>
        <dbReference type="Proteomes" id="UP000724149"/>
    </source>
</evidence>
<dbReference type="RefSeq" id="WP_204720987.1">
    <property type="nucleotide sequence ID" value="NZ_JACSNR010000006.1"/>
</dbReference>
<name>A0ABS2GLP6_9FIRM</name>
<dbReference type="Proteomes" id="UP000724149">
    <property type="component" value="Unassembled WGS sequence"/>
</dbReference>
<evidence type="ECO:0008006" key="3">
    <source>
        <dbReference type="Google" id="ProtNLM"/>
    </source>
</evidence>
<proteinExistence type="predicted"/>
<reference evidence="1 2" key="1">
    <citation type="journal article" date="2021" name="Sci. Rep.">
        <title>The distribution of antibiotic resistance genes in chicken gut microbiota commensals.</title>
        <authorList>
            <person name="Juricova H."/>
            <person name="Matiasovicova J."/>
            <person name="Kubasova T."/>
            <person name="Cejkova D."/>
            <person name="Rychlik I."/>
        </authorList>
    </citation>
    <scope>NUCLEOTIDE SEQUENCE [LARGE SCALE GENOMIC DNA]</scope>
    <source>
        <strain evidence="1 2">An564</strain>
    </source>
</reference>
<evidence type="ECO:0000313" key="1">
    <source>
        <dbReference type="EMBL" id="MBM6923407.1"/>
    </source>
</evidence>
<comment type="caution">
    <text evidence="1">The sequence shown here is derived from an EMBL/GenBank/DDBJ whole genome shotgun (WGS) entry which is preliminary data.</text>
</comment>
<gene>
    <name evidence="1" type="ORF">H9X81_06860</name>
</gene>
<protein>
    <recommendedName>
        <fullName evidence="3">Restriction endonuclease type IV Mrr domain-containing protein</fullName>
    </recommendedName>
</protein>
<organism evidence="1 2">
    <name type="scientific">Hydrogenoanaerobacterium saccharovorans</name>
    <dbReference type="NCBI Taxonomy" id="474960"/>
    <lineage>
        <taxon>Bacteria</taxon>
        <taxon>Bacillati</taxon>
        <taxon>Bacillota</taxon>
        <taxon>Clostridia</taxon>
        <taxon>Eubacteriales</taxon>
        <taxon>Oscillospiraceae</taxon>
        <taxon>Hydrogenoanaerobacterium</taxon>
    </lineage>
</organism>